<dbReference type="Proteomes" id="UP000284403">
    <property type="component" value="Unassembled WGS sequence"/>
</dbReference>
<organism evidence="3 4">
    <name type="scientific">Trypanosoma conorhini</name>
    <dbReference type="NCBI Taxonomy" id="83891"/>
    <lineage>
        <taxon>Eukaryota</taxon>
        <taxon>Discoba</taxon>
        <taxon>Euglenozoa</taxon>
        <taxon>Kinetoplastea</taxon>
        <taxon>Metakinetoplastina</taxon>
        <taxon>Trypanosomatida</taxon>
        <taxon>Trypanosomatidae</taxon>
        <taxon>Trypanosoma</taxon>
    </lineage>
</organism>
<gene>
    <name evidence="3" type="ORF">Tco025E_02373</name>
</gene>
<dbReference type="GeneID" id="40315984"/>
<comment type="caution">
    <text evidence="3">The sequence shown here is derived from an EMBL/GenBank/DDBJ whole genome shotgun (WGS) entry which is preliminary data.</text>
</comment>
<evidence type="ECO:0000313" key="3">
    <source>
        <dbReference type="EMBL" id="RNF24693.1"/>
    </source>
</evidence>
<accession>A0A3R7N363</accession>
<dbReference type="SMART" id="SM01152">
    <property type="entry name" value="DUF167"/>
    <property type="match status" value="1"/>
</dbReference>
<sequence>MKATSFISQLGPGRFYLTVHAKPGGRSSSLACQPAVTYAALEVRIGAPPAEGKANAELIDFMQTIIEKELARLRTVQHHTPRDGIASVVECSNAGPSKKNRNKGKIKDKKKNPENNKMECAVELPDKVRVSLVGGATARYKTLEVSFPGTQEELISVLNSAYVS</sequence>
<evidence type="ECO:0000313" key="4">
    <source>
        <dbReference type="Proteomes" id="UP000284403"/>
    </source>
</evidence>
<reference evidence="3 4" key="1">
    <citation type="journal article" date="2018" name="BMC Genomics">
        <title>Genomic comparison of Trypanosoma conorhini and Trypanosoma rangeli to Trypanosoma cruzi strains of high and low virulence.</title>
        <authorList>
            <person name="Bradwell K.R."/>
            <person name="Koparde V.N."/>
            <person name="Matveyev A.V."/>
            <person name="Serrano M.G."/>
            <person name="Alves J.M."/>
            <person name="Parikh H."/>
            <person name="Huang B."/>
            <person name="Lee V."/>
            <person name="Espinosa-Alvarez O."/>
            <person name="Ortiz P.A."/>
            <person name="Costa-Martins A.G."/>
            <person name="Teixeira M.M."/>
            <person name="Buck G.A."/>
        </authorList>
    </citation>
    <scope>NUCLEOTIDE SEQUENCE [LARGE SCALE GENOMIC DNA]</scope>
    <source>
        <strain evidence="3 4">025E</strain>
    </source>
</reference>
<dbReference type="Gene3D" id="3.30.1200.10">
    <property type="entry name" value="YggU-like"/>
    <property type="match status" value="1"/>
</dbReference>
<dbReference type="PANTHER" id="PTHR13420:SF7">
    <property type="entry name" value="UPF0235 PROTEIN C15ORF40"/>
    <property type="match status" value="1"/>
</dbReference>
<dbReference type="EMBL" id="MKKU01000095">
    <property type="protein sequence ID" value="RNF24693.1"/>
    <property type="molecule type" value="Genomic_DNA"/>
</dbReference>
<feature type="region of interest" description="Disordered" evidence="2">
    <location>
        <begin position="87"/>
        <end position="118"/>
    </location>
</feature>
<keyword evidence="4" id="KW-1185">Reference proteome</keyword>
<feature type="compositionally biased region" description="Basic residues" evidence="2">
    <location>
        <begin position="98"/>
        <end position="110"/>
    </location>
</feature>
<dbReference type="GO" id="GO:0005737">
    <property type="term" value="C:cytoplasm"/>
    <property type="evidence" value="ECO:0007669"/>
    <property type="project" value="TreeGrafter"/>
</dbReference>
<dbReference type="InterPro" id="IPR003746">
    <property type="entry name" value="DUF167"/>
</dbReference>
<dbReference type="SUPFAM" id="SSF69786">
    <property type="entry name" value="YggU-like"/>
    <property type="match status" value="1"/>
</dbReference>
<dbReference type="Pfam" id="PF02594">
    <property type="entry name" value="DUF167"/>
    <property type="match status" value="1"/>
</dbReference>
<dbReference type="OrthoDB" id="244097at2759"/>
<evidence type="ECO:0000256" key="1">
    <source>
        <dbReference type="ARBA" id="ARBA00010364"/>
    </source>
</evidence>
<proteinExistence type="inferred from homology"/>
<name>A0A3R7N363_9TRYP</name>
<dbReference type="PANTHER" id="PTHR13420">
    <property type="entry name" value="UPF0235 PROTEIN C15ORF40"/>
    <property type="match status" value="1"/>
</dbReference>
<dbReference type="InterPro" id="IPR036591">
    <property type="entry name" value="YggU-like_sf"/>
</dbReference>
<dbReference type="RefSeq" id="XP_029230540.1">
    <property type="nucleotide sequence ID" value="XM_029369300.1"/>
</dbReference>
<comment type="similarity">
    <text evidence="1">Belongs to the UPF0235 family.</text>
</comment>
<evidence type="ECO:0000256" key="2">
    <source>
        <dbReference type="SAM" id="MobiDB-lite"/>
    </source>
</evidence>
<protein>
    <submittedName>
        <fullName evidence="3">Uncharacterized protein</fullName>
    </submittedName>
</protein>
<dbReference type="AlphaFoldDB" id="A0A3R7N363"/>